<dbReference type="SUPFAM" id="SSF53474">
    <property type="entry name" value="alpha/beta-Hydrolases"/>
    <property type="match status" value="2"/>
</dbReference>
<dbReference type="Proteomes" id="UP001152320">
    <property type="component" value="Chromosome 2"/>
</dbReference>
<evidence type="ECO:0000313" key="4">
    <source>
        <dbReference type="Proteomes" id="UP001152320"/>
    </source>
</evidence>
<comment type="caution">
    <text evidence="3">The sequence shown here is derived from an EMBL/GenBank/DDBJ whole genome shotgun (WGS) entry which is preliminary data.</text>
</comment>
<evidence type="ECO:0000256" key="1">
    <source>
        <dbReference type="SAM" id="SignalP"/>
    </source>
</evidence>
<dbReference type="AlphaFoldDB" id="A0A9Q1HJ43"/>
<dbReference type="InterPro" id="IPR019819">
    <property type="entry name" value="Carboxylesterase_B_CS"/>
</dbReference>
<dbReference type="PANTHER" id="PTHR45570">
    <property type="entry name" value="CARBOXYLIC ESTER HYDROLASE"/>
    <property type="match status" value="1"/>
</dbReference>
<protein>
    <submittedName>
        <fullName evidence="3">Crystal protein</fullName>
    </submittedName>
</protein>
<feature type="domain" description="Carboxylesterase type B" evidence="2">
    <location>
        <begin position="29"/>
        <end position="493"/>
    </location>
</feature>
<keyword evidence="4" id="KW-1185">Reference proteome</keyword>
<feature type="signal peptide" evidence="1">
    <location>
        <begin position="1"/>
        <end position="20"/>
    </location>
</feature>
<dbReference type="EMBL" id="JAIZAY010000002">
    <property type="protein sequence ID" value="KAJ8047640.1"/>
    <property type="molecule type" value="Genomic_DNA"/>
</dbReference>
<gene>
    <name evidence="3" type="ORF">HOLleu_06687</name>
</gene>
<dbReference type="PROSITE" id="PS00941">
    <property type="entry name" value="CARBOXYLESTERASE_B_2"/>
    <property type="match status" value="1"/>
</dbReference>
<proteinExistence type="predicted"/>
<dbReference type="InterPro" id="IPR029058">
    <property type="entry name" value="AB_hydrolase_fold"/>
</dbReference>
<accession>A0A9Q1HJ43</accession>
<dbReference type="PANTHER" id="PTHR45570:SF2">
    <property type="entry name" value="ACETYLCHOLINESTERASE 1-LIKE"/>
    <property type="match status" value="1"/>
</dbReference>
<keyword evidence="1" id="KW-0732">Signal</keyword>
<organism evidence="3 4">
    <name type="scientific">Holothuria leucospilota</name>
    <name type="common">Black long sea cucumber</name>
    <name type="synonym">Mertensiothuria leucospilota</name>
    <dbReference type="NCBI Taxonomy" id="206669"/>
    <lineage>
        <taxon>Eukaryota</taxon>
        <taxon>Metazoa</taxon>
        <taxon>Echinodermata</taxon>
        <taxon>Eleutherozoa</taxon>
        <taxon>Echinozoa</taxon>
        <taxon>Holothuroidea</taxon>
        <taxon>Aspidochirotacea</taxon>
        <taxon>Aspidochirotida</taxon>
        <taxon>Holothuriidae</taxon>
        <taxon>Holothuria</taxon>
    </lineage>
</organism>
<sequence length="928" mass="104561">MNLPATIFVAILMMELPSFGLTQLGPNVTINTTHGLLRGIELPQSYAFLGVPFAKPPVNELRLQAPRLMDPWDGIRDAKEKSPGCMQVCVQPPDGCPASISEDCLYLNVWIPKTGRTDYPTLIFMHGGNFRDGSGSALLYDGRILARDADAIIITINYRTEVFGWLFLGDVFDPATGSKEPITNLGLKDQQLAFKWAKDNIAQVGGDPNKITISGQSAGAQSVGVHLLMEDSRNLFDQALMFSNPYSLPFKMLDDGIALGTGVADLIGCEDVFDLDCWRSVSAENLLAASREATNAIYNPDEILQIFEPWSPAVGPGTGIPEEIIVANQMGLSQRKPTMLGTMREEGRPYIWAIFRNDLRNLLYRIFLKAVIPPWYRELIELYPADNIPGADQREILTDITTDYIFYCPSLNVSLSMIESGYEDFYFYIFDTSWSFAEEWTDEYYMCQGHPCHGGDLPYIFRSVPLGNLSYTEGELEMMNHFTAYITNFLHTEVFGWLFLGDVYDPATKAKEPISNHGLKDQQMAFRWAKDNIAEVGGDPNKITISGQSAGAQSCGVHLVSEVSKDLFDQVIMFSNPYSLPFKLLDDGIALGTGVADLIGCPDVYDLDCWRSVSAENLLAASREATNAIYNPDEILQIFEPWSPAVGPGTELPEEVVVANQLGLAQKKPTMLGIIREEGRSYIWGIFPNELSNLQYRLFMKAILPPWYRELINLYPAYNTPDADQRVILTDVCTDFIFYCSSLNISLSMSDQGYDEYYFYVMNAAWSFEEKWTEKYKECWGHPCHGGDLPYIFRTGPLDNLTYSEGEHEMMDPFTAYISNFLHTGDPNIPGTAELKSRIDKLTARVPHWPKMREKPGNYYTMYLSDCGGNSVLTNYRKQYCDVFNQVGYYYVPRLNSIDEEFSDVYIQNMYDDARIKRASGYCECKNP</sequence>
<dbReference type="Gene3D" id="3.40.50.1820">
    <property type="entry name" value="alpha/beta hydrolase"/>
    <property type="match status" value="2"/>
</dbReference>
<name>A0A9Q1HJ43_HOLLE</name>
<feature type="domain" description="Carboxylesterase type B" evidence="2">
    <location>
        <begin position="511"/>
        <end position="882"/>
    </location>
</feature>
<dbReference type="InterPro" id="IPR002018">
    <property type="entry name" value="CarbesteraseB"/>
</dbReference>
<feature type="chain" id="PRO_5040159921" evidence="1">
    <location>
        <begin position="21"/>
        <end position="928"/>
    </location>
</feature>
<evidence type="ECO:0000313" key="3">
    <source>
        <dbReference type="EMBL" id="KAJ8047640.1"/>
    </source>
</evidence>
<evidence type="ECO:0000259" key="2">
    <source>
        <dbReference type="Pfam" id="PF00135"/>
    </source>
</evidence>
<dbReference type="OrthoDB" id="3200163at2759"/>
<reference evidence="3" key="1">
    <citation type="submission" date="2021-10" db="EMBL/GenBank/DDBJ databases">
        <title>Tropical sea cucumber genome reveals ecological adaptation and Cuvierian tubules defense mechanism.</title>
        <authorList>
            <person name="Chen T."/>
        </authorList>
    </citation>
    <scope>NUCLEOTIDE SEQUENCE</scope>
    <source>
        <strain evidence="3">Nanhai2018</strain>
        <tissue evidence="3">Muscle</tissue>
    </source>
</reference>
<dbReference type="Pfam" id="PF00135">
    <property type="entry name" value="COesterase"/>
    <property type="match status" value="2"/>
</dbReference>